<dbReference type="EMBL" id="LLWH01000058">
    <property type="protein sequence ID" value="KQB54646.1"/>
    <property type="molecule type" value="Genomic_DNA"/>
</dbReference>
<reference evidence="3 4" key="1">
    <citation type="submission" date="2015-10" db="EMBL/GenBank/DDBJ databases">
        <title>Pseudomonas helleri sp. nov. and Pseudomonas weihenstephanensis sp. nov., isolated from raw cows milk.</title>
        <authorList>
            <person name="Von Neubeck M."/>
            <person name="Huptas C."/>
            <person name="Wenning M."/>
            <person name="Scherer S."/>
        </authorList>
    </citation>
    <scope>NUCLEOTIDE SEQUENCE [LARGE SCALE GENOMIC DNA]</scope>
    <source>
        <strain evidence="3 4">BSTT44</strain>
    </source>
</reference>
<protein>
    <submittedName>
        <fullName evidence="3">Uncharacterized protein</fullName>
    </submittedName>
</protein>
<evidence type="ECO:0000256" key="2">
    <source>
        <dbReference type="SAM" id="MobiDB-lite"/>
    </source>
</evidence>
<dbReference type="AlphaFoldDB" id="A0A0Q0YYA5"/>
<dbReference type="STRING" id="1563157.AQS70_21090"/>
<accession>A0A0Q0YYA5</accession>
<keyword evidence="4" id="KW-1185">Reference proteome</keyword>
<name>A0A0Q0YYA5_9PSED</name>
<organism evidence="3 4">
    <name type="scientific">Pseudomonas endophytica</name>
    <dbReference type="NCBI Taxonomy" id="1563157"/>
    <lineage>
        <taxon>Bacteria</taxon>
        <taxon>Pseudomonadati</taxon>
        <taxon>Pseudomonadota</taxon>
        <taxon>Gammaproteobacteria</taxon>
        <taxon>Pseudomonadales</taxon>
        <taxon>Pseudomonadaceae</taxon>
        <taxon>Pseudomonas</taxon>
    </lineage>
</organism>
<proteinExistence type="predicted"/>
<evidence type="ECO:0000313" key="3">
    <source>
        <dbReference type="EMBL" id="KQB54646.1"/>
    </source>
</evidence>
<dbReference type="OrthoDB" id="7032309at2"/>
<evidence type="ECO:0000256" key="1">
    <source>
        <dbReference type="SAM" id="Coils"/>
    </source>
</evidence>
<dbReference type="RefSeq" id="WP_055101950.1">
    <property type="nucleotide sequence ID" value="NZ_LLWH01000058.1"/>
</dbReference>
<comment type="caution">
    <text evidence="3">The sequence shown here is derived from an EMBL/GenBank/DDBJ whole genome shotgun (WGS) entry which is preliminary data.</text>
</comment>
<sequence>MSAHTELAVVPAQETALAVYSTPNGLEPWLQKVRAEVDAFNQCLPDLATVKGRKQYASMAYKIAQTKTALDDMGKKVSAEQKEIPKKIDAERKRVWDTLELWQKEVRKPLDDWQKAEDARVDKHNDGIQKIRDMALFDATPQAVTVAGVIADLETITIDDSWQEFLPEAAQAKDLSLTKLRALLAERTQYEAEQAELARLRAEAEAQAQRDRDAEIARAAAERARVEAEQRAQAERDAAIKREADAKAAAERREMELKLVAEHAERAAAQAAREKIEAEQRAAQQKIDDELRHKQQMEQAEANRIAAEQRAEQERLDAVRRQEEAVERARQAEVARQQAAADEERRQAEAREADKAHKAKINRAALDAFIAAGMPEDCARQAITLIAQRKIPAITITY</sequence>
<gene>
    <name evidence="3" type="ORF">AQS70_21090</name>
</gene>
<feature type="region of interest" description="Disordered" evidence="2">
    <location>
        <begin position="330"/>
        <end position="358"/>
    </location>
</feature>
<dbReference type="Proteomes" id="UP000050342">
    <property type="component" value="Unassembled WGS sequence"/>
</dbReference>
<keyword evidence="1" id="KW-0175">Coiled coil</keyword>
<evidence type="ECO:0000313" key="4">
    <source>
        <dbReference type="Proteomes" id="UP000050342"/>
    </source>
</evidence>
<feature type="compositionally biased region" description="Basic and acidic residues" evidence="2">
    <location>
        <begin position="342"/>
        <end position="356"/>
    </location>
</feature>
<feature type="coiled-coil region" evidence="1">
    <location>
        <begin position="180"/>
        <end position="317"/>
    </location>
</feature>